<dbReference type="EMBL" id="BGPR01288089">
    <property type="protein sequence ID" value="GBN39732.1"/>
    <property type="molecule type" value="Genomic_DNA"/>
</dbReference>
<proteinExistence type="predicted"/>
<protein>
    <submittedName>
        <fullName evidence="1">Uncharacterized protein</fullName>
    </submittedName>
</protein>
<name>A0A4Y2NLE6_ARAVE</name>
<organism evidence="1 2">
    <name type="scientific">Araneus ventricosus</name>
    <name type="common">Orbweaver spider</name>
    <name type="synonym">Epeira ventricosa</name>
    <dbReference type="NCBI Taxonomy" id="182803"/>
    <lineage>
        <taxon>Eukaryota</taxon>
        <taxon>Metazoa</taxon>
        <taxon>Ecdysozoa</taxon>
        <taxon>Arthropoda</taxon>
        <taxon>Chelicerata</taxon>
        <taxon>Arachnida</taxon>
        <taxon>Araneae</taxon>
        <taxon>Araneomorphae</taxon>
        <taxon>Entelegynae</taxon>
        <taxon>Araneoidea</taxon>
        <taxon>Araneidae</taxon>
        <taxon>Araneus</taxon>
    </lineage>
</organism>
<sequence length="103" mass="12163">MHFCHLLYKDVNANYKPPFAISSSTILSELENLWHLNKFLIRGQEKNYLERDQENKLILEVPDCDVLTGKLTPGRTWDPVPYPPPMPWLFIRWEVLNACNHEL</sequence>
<keyword evidence="2" id="KW-1185">Reference proteome</keyword>
<evidence type="ECO:0000313" key="2">
    <source>
        <dbReference type="Proteomes" id="UP000499080"/>
    </source>
</evidence>
<accession>A0A4Y2NLE6</accession>
<dbReference type="Proteomes" id="UP000499080">
    <property type="component" value="Unassembled WGS sequence"/>
</dbReference>
<comment type="caution">
    <text evidence="1">The sequence shown here is derived from an EMBL/GenBank/DDBJ whole genome shotgun (WGS) entry which is preliminary data.</text>
</comment>
<dbReference type="AlphaFoldDB" id="A0A4Y2NLE6"/>
<reference evidence="1 2" key="1">
    <citation type="journal article" date="2019" name="Sci. Rep.">
        <title>Orb-weaving spider Araneus ventricosus genome elucidates the spidroin gene catalogue.</title>
        <authorList>
            <person name="Kono N."/>
            <person name="Nakamura H."/>
            <person name="Ohtoshi R."/>
            <person name="Moran D.A.P."/>
            <person name="Shinohara A."/>
            <person name="Yoshida Y."/>
            <person name="Fujiwara M."/>
            <person name="Mori M."/>
            <person name="Tomita M."/>
            <person name="Arakawa K."/>
        </authorList>
    </citation>
    <scope>NUCLEOTIDE SEQUENCE [LARGE SCALE GENOMIC DNA]</scope>
</reference>
<gene>
    <name evidence="1" type="ORF">AVEN_23051_1</name>
</gene>
<evidence type="ECO:0000313" key="1">
    <source>
        <dbReference type="EMBL" id="GBN39732.1"/>
    </source>
</evidence>